<organism evidence="8 9">
    <name type="scientific">Camelliibacillus cellulosilyticus</name>
    <dbReference type="NCBI Taxonomy" id="2174486"/>
    <lineage>
        <taxon>Bacteria</taxon>
        <taxon>Bacillati</taxon>
        <taxon>Bacillota</taxon>
        <taxon>Bacilli</taxon>
        <taxon>Bacillales</taxon>
        <taxon>Sporolactobacillaceae</taxon>
        <taxon>Camelliibacillus</taxon>
    </lineage>
</organism>
<evidence type="ECO:0000256" key="5">
    <source>
        <dbReference type="ARBA" id="ARBA00023079"/>
    </source>
</evidence>
<dbReference type="Pfam" id="PF04199">
    <property type="entry name" value="Cyclase"/>
    <property type="match status" value="1"/>
</dbReference>
<sequence length="211" mass="23165">MVQDSRTIIDITQPLCAGIPVWPGDTPFSFQLNWTMAASGSVNVGQLTMSTHTGTHIDAPYHFEENGKKVMNLDVNLYVGKAKVIELIGLDKISRADLEKIDLEGVPRVLIRTGSWMDRDVFPDEITTLDPDVALFLKEKGVRLIGLDVPSVDPIDSKELPAHHALHEHDVHILEGAVLDHVKPGDYELIALPLALQDADGSPVRAVLRSL</sequence>
<dbReference type="NCBIfam" id="TIGR03035">
    <property type="entry name" value="trp_arylform"/>
    <property type="match status" value="1"/>
</dbReference>
<evidence type="ECO:0000256" key="4">
    <source>
        <dbReference type="ARBA" id="ARBA00022833"/>
    </source>
</evidence>
<feature type="binding site" evidence="7">
    <location>
        <position position="175"/>
    </location>
    <ligand>
        <name>Zn(2+)</name>
        <dbReference type="ChEBI" id="CHEBI:29105"/>
        <label>1</label>
    </ligand>
</feature>
<feature type="binding site" evidence="7">
    <location>
        <position position="22"/>
    </location>
    <ligand>
        <name>substrate</name>
    </ligand>
</feature>
<dbReference type="EMBL" id="JBHSFW010000001">
    <property type="protein sequence ID" value="MFC4618114.1"/>
    <property type="molecule type" value="Genomic_DNA"/>
</dbReference>
<dbReference type="InterPro" id="IPR037175">
    <property type="entry name" value="KFase_sf"/>
</dbReference>
<proteinExistence type="inferred from homology"/>
<comment type="similarity">
    <text evidence="7">Belongs to the Cyclase 1 superfamily. KynB family.</text>
</comment>
<keyword evidence="5 7" id="KW-0823">Tryptophan catabolism</keyword>
<gene>
    <name evidence="7 8" type="primary">kynB</name>
    <name evidence="8" type="ORF">ACFO4N_05145</name>
</gene>
<keyword evidence="9" id="KW-1185">Reference proteome</keyword>
<comment type="subunit">
    <text evidence="7">Homodimer.</text>
</comment>
<dbReference type="SUPFAM" id="SSF102198">
    <property type="entry name" value="Putative cyclase"/>
    <property type="match status" value="1"/>
</dbReference>
<name>A0ABV9GKS0_9BACL</name>
<feature type="binding site" evidence="7">
    <location>
        <position position="58"/>
    </location>
    <ligand>
        <name>Zn(2+)</name>
        <dbReference type="ChEBI" id="CHEBI:29105"/>
        <label>2</label>
    </ligand>
</feature>
<dbReference type="GO" id="GO:0004061">
    <property type="term" value="F:arylformamidase activity"/>
    <property type="evidence" value="ECO:0007669"/>
    <property type="project" value="UniProtKB-EC"/>
</dbReference>
<evidence type="ECO:0000313" key="9">
    <source>
        <dbReference type="Proteomes" id="UP001596022"/>
    </source>
</evidence>
<feature type="binding site" evidence="7">
    <location>
        <position position="52"/>
    </location>
    <ligand>
        <name>Zn(2+)</name>
        <dbReference type="ChEBI" id="CHEBI:29105"/>
        <label>1</label>
    </ligand>
</feature>
<dbReference type="Gene3D" id="3.50.30.50">
    <property type="entry name" value="Putative cyclase"/>
    <property type="match status" value="1"/>
</dbReference>
<keyword evidence="3 7" id="KW-0378">Hydrolase</keyword>
<reference evidence="9" key="1">
    <citation type="journal article" date="2019" name="Int. J. Syst. Evol. Microbiol.">
        <title>The Global Catalogue of Microorganisms (GCM) 10K type strain sequencing project: providing services to taxonomists for standard genome sequencing and annotation.</title>
        <authorList>
            <consortium name="The Broad Institute Genomics Platform"/>
            <consortium name="The Broad Institute Genome Sequencing Center for Infectious Disease"/>
            <person name="Wu L."/>
            <person name="Ma J."/>
        </authorList>
    </citation>
    <scope>NUCLEOTIDE SEQUENCE [LARGE SCALE GENOMIC DNA]</scope>
    <source>
        <strain evidence="9">CGMCC 1.16306</strain>
    </source>
</reference>
<evidence type="ECO:0000256" key="7">
    <source>
        <dbReference type="HAMAP-Rule" id="MF_01969"/>
    </source>
</evidence>
<keyword evidence="4 7" id="KW-0862">Zinc</keyword>
<dbReference type="HAMAP" id="MF_01969">
    <property type="entry name" value="KynB"/>
    <property type="match status" value="1"/>
</dbReference>
<evidence type="ECO:0000256" key="3">
    <source>
        <dbReference type="ARBA" id="ARBA00022801"/>
    </source>
</evidence>
<feature type="binding site" evidence="7">
    <location>
        <position position="163"/>
    </location>
    <ligand>
        <name>Zn(2+)</name>
        <dbReference type="ChEBI" id="CHEBI:29105"/>
        <label>2</label>
    </ligand>
</feature>
<dbReference type="PANTHER" id="PTHR31118">
    <property type="entry name" value="CYCLASE-LIKE PROTEIN 2"/>
    <property type="match status" value="1"/>
</dbReference>
<accession>A0ABV9GKS0</accession>
<dbReference type="InterPro" id="IPR007325">
    <property type="entry name" value="KFase/CYL"/>
</dbReference>
<protein>
    <recommendedName>
        <fullName evidence="7">Kynurenine formamidase</fullName>
        <shortName evidence="7">KFA</shortName>
        <shortName evidence="7">KFase</shortName>
        <ecNumber evidence="7">3.5.1.9</ecNumber>
    </recommendedName>
    <alternativeName>
        <fullName evidence="7">Arylformamidase</fullName>
    </alternativeName>
    <alternativeName>
        <fullName evidence="7">N-formylkynurenine formamidase</fullName>
        <shortName evidence="7">FKF</shortName>
    </alternativeName>
</protein>
<evidence type="ECO:0000256" key="6">
    <source>
        <dbReference type="ARBA" id="ARBA00048496"/>
    </source>
</evidence>
<dbReference type="RefSeq" id="WP_376845119.1">
    <property type="nucleotide sequence ID" value="NZ_JBHSFW010000001.1"/>
</dbReference>
<dbReference type="InterPro" id="IPR017484">
    <property type="entry name" value="Kynurenine_formamidase_bac"/>
</dbReference>
<feature type="active site" description="Proton donor/acceptor" evidence="7">
    <location>
        <position position="62"/>
    </location>
</feature>
<comment type="cofactor">
    <cofactor evidence="7">
        <name>Zn(2+)</name>
        <dbReference type="ChEBI" id="CHEBI:29105"/>
    </cofactor>
    <text evidence="7">Binds 2 zinc ions per subunit.</text>
</comment>
<comment type="caution">
    <text evidence="8">The sequence shown here is derived from an EMBL/GenBank/DDBJ whole genome shotgun (WGS) entry which is preliminary data.</text>
</comment>
<comment type="catalytic activity">
    <reaction evidence="6 7">
        <text>N-formyl-L-kynurenine + H2O = L-kynurenine + formate + H(+)</text>
        <dbReference type="Rhea" id="RHEA:13009"/>
        <dbReference type="ChEBI" id="CHEBI:15377"/>
        <dbReference type="ChEBI" id="CHEBI:15378"/>
        <dbReference type="ChEBI" id="CHEBI:15740"/>
        <dbReference type="ChEBI" id="CHEBI:57959"/>
        <dbReference type="ChEBI" id="CHEBI:58629"/>
        <dbReference type="EC" id="3.5.1.9"/>
    </reaction>
</comment>
<dbReference type="PANTHER" id="PTHR31118:SF32">
    <property type="entry name" value="KYNURENINE FORMAMIDASE"/>
    <property type="match status" value="1"/>
</dbReference>
<evidence type="ECO:0000256" key="1">
    <source>
        <dbReference type="ARBA" id="ARBA00002204"/>
    </source>
</evidence>
<comment type="pathway">
    <text evidence="7">Amino-acid degradation; L-tryptophan degradation via kynurenine pathway; L-kynurenine from L-tryptophan: step 2/2.</text>
</comment>
<feature type="binding site" evidence="7">
    <location>
        <position position="56"/>
    </location>
    <ligand>
        <name>Zn(2+)</name>
        <dbReference type="ChEBI" id="CHEBI:29105"/>
        <label>1</label>
    </ligand>
</feature>
<dbReference type="Proteomes" id="UP001596022">
    <property type="component" value="Unassembled WGS sequence"/>
</dbReference>
<feature type="binding site" evidence="7">
    <location>
        <position position="58"/>
    </location>
    <ligand>
        <name>Zn(2+)</name>
        <dbReference type="ChEBI" id="CHEBI:29105"/>
        <label>1</label>
    </ligand>
</feature>
<dbReference type="EC" id="3.5.1.9" evidence="7"/>
<keyword evidence="2 7" id="KW-0479">Metal-binding</keyword>
<feature type="binding site" evidence="7">
    <location>
        <position position="175"/>
    </location>
    <ligand>
        <name>Zn(2+)</name>
        <dbReference type="ChEBI" id="CHEBI:29105"/>
        <label>2</label>
    </ligand>
</feature>
<evidence type="ECO:0000313" key="8">
    <source>
        <dbReference type="EMBL" id="MFC4618114.1"/>
    </source>
</evidence>
<evidence type="ECO:0000256" key="2">
    <source>
        <dbReference type="ARBA" id="ARBA00022723"/>
    </source>
</evidence>
<comment type="function">
    <text evidence="1 7">Catalyzes the hydrolysis of N-formyl-L-kynurenine to L-kynurenine, the second step in the kynurenine pathway of tryptophan degradation.</text>
</comment>